<feature type="compositionally biased region" description="Polar residues" evidence="12">
    <location>
        <begin position="423"/>
        <end position="439"/>
    </location>
</feature>
<dbReference type="EC" id="3.6.4.13" evidence="1"/>
<dbReference type="EMBL" id="JAAQPH010000016">
    <property type="protein sequence ID" value="NIA70797.1"/>
    <property type="molecule type" value="Genomic_DNA"/>
</dbReference>
<feature type="compositionally biased region" description="Low complexity" evidence="12">
    <location>
        <begin position="389"/>
        <end position="403"/>
    </location>
</feature>
<dbReference type="PANTHER" id="PTHR47959">
    <property type="entry name" value="ATP-DEPENDENT RNA HELICASE RHLE-RELATED"/>
    <property type="match status" value="1"/>
</dbReference>
<dbReference type="SMART" id="SM00487">
    <property type="entry name" value="DEXDc"/>
    <property type="match status" value="1"/>
</dbReference>
<reference evidence="16" key="1">
    <citation type="submission" date="2020-03" db="EMBL/GenBank/DDBJ databases">
        <title>Genome of Pelagibius litoralis DSM 21314T.</title>
        <authorList>
            <person name="Wang G."/>
        </authorList>
    </citation>
    <scope>NUCLEOTIDE SEQUENCE</scope>
    <source>
        <strain evidence="16">DSM 21314</strain>
    </source>
</reference>
<dbReference type="GO" id="GO:0003724">
    <property type="term" value="F:RNA helicase activity"/>
    <property type="evidence" value="ECO:0007669"/>
    <property type="project" value="UniProtKB-EC"/>
</dbReference>
<evidence type="ECO:0000256" key="3">
    <source>
        <dbReference type="ARBA" id="ARBA00022741"/>
    </source>
</evidence>
<dbReference type="PANTHER" id="PTHR47959:SF13">
    <property type="entry name" value="ATP-DEPENDENT RNA HELICASE RHLE"/>
    <property type="match status" value="1"/>
</dbReference>
<feature type="domain" description="Helicase C-terminal" evidence="14">
    <location>
        <begin position="234"/>
        <end position="378"/>
    </location>
</feature>
<evidence type="ECO:0000259" key="14">
    <source>
        <dbReference type="PROSITE" id="PS51194"/>
    </source>
</evidence>
<dbReference type="PROSITE" id="PS51192">
    <property type="entry name" value="HELICASE_ATP_BIND_1"/>
    <property type="match status" value="1"/>
</dbReference>
<dbReference type="SMART" id="SM00490">
    <property type="entry name" value="HELICc"/>
    <property type="match status" value="1"/>
</dbReference>
<feature type="compositionally biased region" description="Basic residues" evidence="12">
    <location>
        <begin position="449"/>
        <end position="460"/>
    </location>
</feature>
<evidence type="ECO:0000256" key="11">
    <source>
        <dbReference type="RuleBase" id="RU000492"/>
    </source>
</evidence>
<keyword evidence="17" id="KW-1185">Reference proteome</keyword>
<dbReference type="AlphaFoldDB" id="A0A967KB13"/>
<evidence type="ECO:0000259" key="13">
    <source>
        <dbReference type="PROSITE" id="PS51192"/>
    </source>
</evidence>
<dbReference type="PROSITE" id="PS51194">
    <property type="entry name" value="HELICASE_CTER"/>
    <property type="match status" value="1"/>
</dbReference>
<dbReference type="PROSITE" id="PS51195">
    <property type="entry name" value="Q_MOTIF"/>
    <property type="match status" value="1"/>
</dbReference>
<comment type="catalytic activity">
    <reaction evidence="8">
        <text>ATP + H2O = ADP + phosphate + H(+)</text>
        <dbReference type="Rhea" id="RHEA:13065"/>
        <dbReference type="ChEBI" id="CHEBI:15377"/>
        <dbReference type="ChEBI" id="CHEBI:15378"/>
        <dbReference type="ChEBI" id="CHEBI:30616"/>
        <dbReference type="ChEBI" id="CHEBI:43474"/>
        <dbReference type="ChEBI" id="CHEBI:456216"/>
        <dbReference type="EC" id="3.6.4.13"/>
    </reaction>
</comment>
<evidence type="ECO:0000256" key="2">
    <source>
        <dbReference type="ARBA" id="ARBA00022490"/>
    </source>
</evidence>
<dbReference type="Pfam" id="PF00270">
    <property type="entry name" value="DEAD"/>
    <property type="match status" value="1"/>
</dbReference>
<dbReference type="CDD" id="cd18787">
    <property type="entry name" value="SF2_C_DEAD"/>
    <property type="match status" value="1"/>
</dbReference>
<keyword evidence="4 11" id="KW-0378">Hydrolase</keyword>
<dbReference type="InterPro" id="IPR001650">
    <property type="entry name" value="Helicase_C-like"/>
</dbReference>
<keyword evidence="6 11" id="KW-0067">ATP-binding</keyword>
<keyword evidence="3 11" id="KW-0547">Nucleotide-binding</keyword>
<dbReference type="FunFam" id="3.40.50.300:FF:000108">
    <property type="entry name" value="ATP-dependent RNA helicase RhlE"/>
    <property type="match status" value="1"/>
</dbReference>
<dbReference type="InterPro" id="IPR014001">
    <property type="entry name" value="Helicase_ATP-bd"/>
</dbReference>
<gene>
    <name evidence="16" type="ORF">HBA54_19540</name>
</gene>
<evidence type="ECO:0000256" key="6">
    <source>
        <dbReference type="ARBA" id="ARBA00022840"/>
    </source>
</evidence>
<dbReference type="GO" id="GO:0005524">
    <property type="term" value="F:ATP binding"/>
    <property type="evidence" value="ECO:0007669"/>
    <property type="project" value="UniProtKB-KW"/>
</dbReference>
<feature type="region of interest" description="Disordered" evidence="12">
    <location>
        <begin position="373"/>
        <end position="490"/>
    </location>
</feature>
<comment type="similarity">
    <text evidence="7 11">Belongs to the DEAD box helicase family.</text>
</comment>
<dbReference type="GO" id="GO:0003676">
    <property type="term" value="F:nucleic acid binding"/>
    <property type="evidence" value="ECO:0007669"/>
    <property type="project" value="InterPro"/>
</dbReference>
<dbReference type="Gene3D" id="3.40.50.300">
    <property type="entry name" value="P-loop containing nucleotide triphosphate hydrolases"/>
    <property type="match status" value="2"/>
</dbReference>
<dbReference type="InterPro" id="IPR050079">
    <property type="entry name" value="DEAD_box_RNA_helicase"/>
</dbReference>
<dbReference type="GO" id="GO:0005829">
    <property type="term" value="C:cytosol"/>
    <property type="evidence" value="ECO:0007669"/>
    <property type="project" value="TreeGrafter"/>
</dbReference>
<organism evidence="16 17">
    <name type="scientific">Pelagibius litoralis</name>
    <dbReference type="NCBI Taxonomy" id="374515"/>
    <lineage>
        <taxon>Bacteria</taxon>
        <taxon>Pseudomonadati</taxon>
        <taxon>Pseudomonadota</taxon>
        <taxon>Alphaproteobacteria</taxon>
        <taxon>Rhodospirillales</taxon>
        <taxon>Rhodovibrionaceae</taxon>
        <taxon>Pelagibius</taxon>
    </lineage>
</organism>
<dbReference type="SUPFAM" id="SSF52540">
    <property type="entry name" value="P-loop containing nucleoside triphosphate hydrolases"/>
    <property type="match status" value="1"/>
</dbReference>
<protein>
    <recommendedName>
        <fullName evidence="9">DEAD-box ATP-dependent RNA helicase RhpA</fullName>
        <ecNumber evidence="1">3.6.4.13</ecNumber>
    </recommendedName>
</protein>
<dbReference type="InterPro" id="IPR014014">
    <property type="entry name" value="RNA_helicase_DEAD_Q_motif"/>
</dbReference>
<dbReference type="GO" id="GO:0016787">
    <property type="term" value="F:hydrolase activity"/>
    <property type="evidence" value="ECO:0007669"/>
    <property type="project" value="UniProtKB-KW"/>
</dbReference>
<keyword evidence="2" id="KW-0963">Cytoplasm</keyword>
<evidence type="ECO:0000256" key="1">
    <source>
        <dbReference type="ARBA" id="ARBA00012552"/>
    </source>
</evidence>
<feature type="domain" description="Helicase ATP-binding" evidence="13">
    <location>
        <begin position="32"/>
        <end position="207"/>
    </location>
</feature>
<evidence type="ECO:0000256" key="12">
    <source>
        <dbReference type="SAM" id="MobiDB-lite"/>
    </source>
</evidence>
<accession>A0A967KB13</accession>
<feature type="short sequence motif" description="Q motif" evidence="10">
    <location>
        <begin position="1"/>
        <end position="29"/>
    </location>
</feature>
<feature type="domain" description="DEAD-box RNA helicase Q" evidence="15">
    <location>
        <begin position="1"/>
        <end position="29"/>
    </location>
</feature>
<name>A0A967KB13_9PROT</name>
<dbReference type="Pfam" id="PF00271">
    <property type="entry name" value="Helicase_C"/>
    <property type="match status" value="1"/>
</dbReference>
<evidence type="ECO:0000256" key="10">
    <source>
        <dbReference type="PROSITE-ProRule" id="PRU00552"/>
    </source>
</evidence>
<evidence type="ECO:0000256" key="8">
    <source>
        <dbReference type="ARBA" id="ARBA00047984"/>
    </source>
</evidence>
<evidence type="ECO:0000256" key="5">
    <source>
        <dbReference type="ARBA" id="ARBA00022806"/>
    </source>
</evidence>
<evidence type="ECO:0000256" key="9">
    <source>
        <dbReference type="ARBA" id="ARBA00074363"/>
    </source>
</evidence>
<dbReference type="InterPro" id="IPR000629">
    <property type="entry name" value="RNA-helicase_DEAD-box_CS"/>
</dbReference>
<evidence type="ECO:0000313" key="17">
    <source>
        <dbReference type="Proteomes" id="UP000761264"/>
    </source>
</evidence>
<dbReference type="InterPro" id="IPR044742">
    <property type="entry name" value="DEAD/DEAH_RhlB"/>
</dbReference>
<dbReference type="GO" id="GO:0042255">
    <property type="term" value="P:ribosome assembly"/>
    <property type="evidence" value="ECO:0007669"/>
    <property type="project" value="UniProtKB-ARBA"/>
</dbReference>
<dbReference type="GO" id="GO:0009266">
    <property type="term" value="P:response to temperature stimulus"/>
    <property type="evidence" value="ECO:0007669"/>
    <property type="project" value="UniProtKB-ARBA"/>
</dbReference>
<dbReference type="PROSITE" id="PS00039">
    <property type="entry name" value="DEAD_ATP_HELICASE"/>
    <property type="match status" value="1"/>
</dbReference>
<evidence type="ECO:0000313" key="16">
    <source>
        <dbReference type="EMBL" id="NIA70797.1"/>
    </source>
</evidence>
<sequence>MKFTDLGLAEPLLRALAAADYTTPTPIQAQAIPELLKGRDMLGIAQTGTGKTAAFALPILQRLSENKEHVGPKATRALILAPTRELAVQIGDALKVYGRQYKLRHTVILGGVSQHGQVRALARGLDIVVATPGRLMDLLNQRHIRLDKVSHLVLDEADRMLDMGFIRDVRKIVAALPQRRQSLLFSATMPTEVAKLAGDMLHNPLRVEVTPKVVTVERIAQSVHHVSTADKRTLLENLLADPAMKRVIVFTRTKHRANRVAEQLDKAGISADAIHGNKSQNARQKALDAFRKGRARVLVATDIAARGIDVSGITHVINYELPNEPESYVHRIGRTARAGAEGAAISFCDATERAYLRDIERLIKLRLEVIGDAPANDNPARRPARKNGPRPQQRSGQRQGNGERWAKSGNGKGKPQGKPYAKTGQQNGNGAKPGSQGSSEQKDEAQKNGGKKRFGGKKPNQKFGSKQNGGGASPRRPASGGAPKGRPRAA</sequence>
<evidence type="ECO:0000256" key="7">
    <source>
        <dbReference type="ARBA" id="ARBA00038437"/>
    </source>
</evidence>
<dbReference type="Proteomes" id="UP000761264">
    <property type="component" value="Unassembled WGS sequence"/>
</dbReference>
<dbReference type="InterPro" id="IPR027417">
    <property type="entry name" value="P-loop_NTPase"/>
</dbReference>
<comment type="caution">
    <text evidence="16">The sequence shown here is derived from an EMBL/GenBank/DDBJ whole genome shotgun (WGS) entry which is preliminary data.</text>
</comment>
<proteinExistence type="inferred from homology"/>
<dbReference type="InterPro" id="IPR011545">
    <property type="entry name" value="DEAD/DEAH_box_helicase_dom"/>
</dbReference>
<dbReference type="CDD" id="cd00268">
    <property type="entry name" value="DEADc"/>
    <property type="match status" value="1"/>
</dbReference>
<evidence type="ECO:0000259" key="15">
    <source>
        <dbReference type="PROSITE" id="PS51195"/>
    </source>
</evidence>
<keyword evidence="5 11" id="KW-0347">Helicase</keyword>
<evidence type="ECO:0000256" key="4">
    <source>
        <dbReference type="ARBA" id="ARBA00022801"/>
    </source>
</evidence>